<dbReference type="InParanoid" id="A0A0D0D4A6"/>
<evidence type="ECO:0000313" key="1">
    <source>
        <dbReference type="EMBL" id="KIK74814.1"/>
    </source>
</evidence>
<protein>
    <submittedName>
        <fullName evidence="1">Uncharacterized protein</fullName>
    </submittedName>
</protein>
<reference evidence="2" key="2">
    <citation type="submission" date="2015-01" db="EMBL/GenBank/DDBJ databases">
        <title>Evolutionary Origins and Diversification of the Mycorrhizal Mutualists.</title>
        <authorList>
            <consortium name="DOE Joint Genome Institute"/>
            <consortium name="Mycorrhizal Genomics Consortium"/>
            <person name="Kohler A."/>
            <person name="Kuo A."/>
            <person name="Nagy L.G."/>
            <person name="Floudas D."/>
            <person name="Copeland A."/>
            <person name="Barry K.W."/>
            <person name="Cichocki N."/>
            <person name="Veneault-Fourrey C."/>
            <person name="LaButti K."/>
            <person name="Lindquist E.A."/>
            <person name="Lipzen A."/>
            <person name="Lundell T."/>
            <person name="Morin E."/>
            <person name="Murat C."/>
            <person name="Riley R."/>
            <person name="Ohm R."/>
            <person name="Sun H."/>
            <person name="Tunlid A."/>
            <person name="Henrissat B."/>
            <person name="Grigoriev I.V."/>
            <person name="Hibbett D.S."/>
            <person name="Martin F."/>
        </authorList>
    </citation>
    <scope>NUCLEOTIDE SEQUENCE [LARGE SCALE GENOMIC DNA]</scope>
    <source>
        <strain evidence="2">Ve08.2h10</strain>
    </source>
</reference>
<organism evidence="1 2">
    <name type="scientific">Paxillus rubicundulus Ve08.2h10</name>
    <dbReference type="NCBI Taxonomy" id="930991"/>
    <lineage>
        <taxon>Eukaryota</taxon>
        <taxon>Fungi</taxon>
        <taxon>Dikarya</taxon>
        <taxon>Basidiomycota</taxon>
        <taxon>Agaricomycotina</taxon>
        <taxon>Agaricomycetes</taxon>
        <taxon>Agaricomycetidae</taxon>
        <taxon>Boletales</taxon>
        <taxon>Paxilineae</taxon>
        <taxon>Paxillaceae</taxon>
        <taxon>Paxillus</taxon>
    </lineage>
</organism>
<sequence>MDILNETHDFKRLHDRRGSLSGVGGTGKQTFTLRVLWPGYEPFSKTLSTKNWAKQRSAITRGKLGEFVAAAIRDLFKKYRNKAYDRDYASWNVGPNGIQLQDIVLVAVHHVSKDSWQPELCLLHPRR</sequence>
<dbReference type="Proteomes" id="UP000054538">
    <property type="component" value="Unassembled WGS sequence"/>
</dbReference>
<dbReference type="OrthoDB" id="3269405at2759"/>
<dbReference type="AlphaFoldDB" id="A0A0D0D4A6"/>
<gene>
    <name evidence="1" type="ORF">PAXRUDRAFT_19516</name>
</gene>
<reference evidence="1 2" key="1">
    <citation type="submission" date="2014-04" db="EMBL/GenBank/DDBJ databases">
        <authorList>
            <consortium name="DOE Joint Genome Institute"/>
            <person name="Kuo A."/>
            <person name="Kohler A."/>
            <person name="Jargeat P."/>
            <person name="Nagy L.G."/>
            <person name="Floudas D."/>
            <person name="Copeland A."/>
            <person name="Barry K.W."/>
            <person name="Cichocki N."/>
            <person name="Veneault-Fourrey C."/>
            <person name="LaButti K."/>
            <person name="Lindquist E.A."/>
            <person name="Lipzen A."/>
            <person name="Lundell T."/>
            <person name="Morin E."/>
            <person name="Murat C."/>
            <person name="Sun H."/>
            <person name="Tunlid A."/>
            <person name="Henrissat B."/>
            <person name="Grigoriev I.V."/>
            <person name="Hibbett D.S."/>
            <person name="Martin F."/>
            <person name="Nordberg H.P."/>
            <person name="Cantor M.N."/>
            <person name="Hua S.X."/>
        </authorList>
    </citation>
    <scope>NUCLEOTIDE SEQUENCE [LARGE SCALE GENOMIC DNA]</scope>
    <source>
        <strain evidence="1 2">Ve08.2h10</strain>
    </source>
</reference>
<dbReference type="HOGENOM" id="CLU_1971255_0_0_1"/>
<evidence type="ECO:0000313" key="2">
    <source>
        <dbReference type="Proteomes" id="UP000054538"/>
    </source>
</evidence>
<accession>A0A0D0D4A6</accession>
<proteinExistence type="predicted"/>
<keyword evidence="2" id="KW-1185">Reference proteome</keyword>
<name>A0A0D0D4A6_9AGAM</name>
<dbReference type="EMBL" id="KN828542">
    <property type="protein sequence ID" value="KIK74814.1"/>
    <property type="molecule type" value="Genomic_DNA"/>
</dbReference>